<sequence>MSSASTHPVRRLSLYCPDLNKNWYNFLITPSMTWEDMIVSIQAAFQYHDPVWPLDINGEPFSKTADVFNLASIQNGEELLIQLREGFRIVGPLDLEVVLYLEENDPGALETTLRKTKPAEKRIHMEKLRRCDSVARKNICRIVLPHSEVMELVAALNKVSDTMLKRTYSASKTLDDISNNWRVRTTEKTKDLTNDLRCLAMIDIFSKALPGQHYLGEGFLLAATKARIESGGPSELKHIQVQDVLDAIQTLYEAAGAIGSTWKTTKDNNTISKRFDRSKSYKAGKKGEAATARYNNDIEYMGEDAADAAYPGKGKGKAMGMLAGRLEKTLLPDNHMDSDDDKDDSDYVE</sequence>
<name>A0A4Q4NIA5_ALTAL</name>
<comment type="caution">
    <text evidence="2">The sequence shown here is derived from an EMBL/GenBank/DDBJ whole genome shotgun (WGS) entry which is preliminary data.</text>
</comment>
<proteinExistence type="predicted"/>
<evidence type="ECO:0000313" key="2">
    <source>
        <dbReference type="EMBL" id="RYN76294.1"/>
    </source>
</evidence>
<dbReference type="VEuPathDB" id="FungiDB:CC77DRAFT_89282"/>
<dbReference type="AlphaFoldDB" id="A0A4Q4NIA5"/>
<reference evidence="3" key="1">
    <citation type="journal article" date="2019" name="bioRxiv">
        <title>Genomics, evolutionary history and diagnostics of the Alternaria alternata species group including apple and Asian pear pathotypes.</title>
        <authorList>
            <person name="Armitage A.D."/>
            <person name="Cockerton H.M."/>
            <person name="Sreenivasaprasad S."/>
            <person name="Woodhall J.W."/>
            <person name="Lane C.R."/>
            <person name="Harrison R.J."/>
            <person name="Clarkson J.P."/>
        </authorList>
    </citation>
    <scope>NUCLEOTIDE SEQUENCE [LARGE SCALE GENOMIC DNA]</scope>
    <source>
        <strain evidence="3">FERA 1177</strain>
    </source>
</reference>
<dbReference type="Proteomes" id="UP000291422">
    <property type="component" value="Unassembled WGS sequence"/>
</dbReference>
<gene>
    <name evidence="2" type="ORF">AA0117_g5857</name>
</gene>
<protein>
    <submittedName>
        <fullName evidence="2">Uncharacterized protein</fullName>
    </submittedName>
</protein>
<feature type="compositionally biased region" description="Acidic residues" evidence="1">
    <location>
        <begin position="338"/>
        <end position="349"/>
    </location>
</feature>
<evidence type="ECO:0000256" key="1">
    <source>
        <dbReference type="SAM" id="MobiDB-lite"/>
    </source>
</evidence>
<evidence type="ECO:0000313" key="3">
    <source>
        <dbReference type="Proteomes" id="UP000291422"/>
    </source>
</evidence>
<accession>A0A4Q4NIA5</accession>
<dbReference type="EMBL" id="PDXD01000012">
    <property type="protein sequence ID" value="RYN76294.1"/>
    <property type="molecule type" value="Genomic_DNA"/>
</dbReference>
<feature type="region of interest" description="Disordered" evidence="1">
    <location>
        <begin position="329"/>
        <end position="349"/>
    </location>
</feature>
<organism evidence="2 3">
    <name type="scientific">Alternaria alternata</name>
    <name type="common">Alternaria rot fungus</name>
    <name type="synonym">Torula alternata</name>
    <dbReference type="NCBI Taxonomy" id="5599"/>
    <lineage>
        <taxon>Eukaryota</taxon>
        <taxon>Fungi</taxon>
        <taxon>Dikarya</taxon>
        <taxon>Ascomycota</taxon>
        <taxon>Pezizomycotina</taxon>
        <taxon>Dothideomycetes</taxon>
        <taxon>Pleosporomycetidae</taxon>
        <taxon>Pleosporales</taxon>
        <taxon>Pleosporineae</taxon>
        <taxon>Pleosporaceae</taxon>
        <taxon>Alternaria</taxon>
        <taxon>Alternaria sect. Alternaria</taxon>
        <taxon>Alternaria alternata complex</taxon>
    </lineage>
</organism>